<comment type="cofactor">
    <cofactor evidence="7">
        <name>Mn(2+)</name>
        <dbReference type="ChEBI" id="CHEBI:29035"/>
    </cofactor>
    <text evidence="7">Binds 2 manganese ions per subunit.</text>
</comment>
<dbReference type="HAMAP" id="MF_01279">
    <property type="entry name" value="X_Pro_dipeptid"/>
    <property type="match status" value="1"/>
</dbReference>
<keyword evidence="2 7" id="KW-0479">Metal-binding</keyword>
<keyword evidence="5 7" id="KW-0482">Metalloprotease</keyword>
<dbReference type="GO" id="GO:0006508">
    <property type="term" value="P:proteolysis"/>
    <property type="evidence" value="ECO:0007669"/>
    <property type="project" value="UniProtKB-KW"/>
</dbReference>
<dbReference type="PROSITE" id="PS00491">
    <property type="entry name" value="PROLINE_PEPTIDASE"/>
    <property type="match status" value="1"/>
</dbReference>
<comment type="caution">
    <text evidence="10">The sequence shown here is derived from an EMBL/GenBank/DDBJ whole genome shotgun (WGS) entry which is preliminary data.</text>
</comment>
<gene>
    <name evidence="7 10" type="primary">pepQ</name>
    <name evidence="10" type="ORF">GNP35_14070</name>
</gene>
<dbReference type="InterPro" id="IPR036005">
    <property type="entry name" value="Creatinase/aminopeptidase-like"/>
</dbReference>
<dbReference type="OrthoDB" id="9806388at2"/>
<dbReference type="RefSeq" id="WP_155697149.1">
    <property type="nucleotide sequence ID" value="NZ_WOCD01000005.1"/>
</dbReference>
<accession>A0A6N8FEU6</accession>
<reference evidence="10 11" key="1">
    <citation type="submission" date="2019-11" db="EMBL/GenBank/DDBJ databases">
        <title>P. haliotis isolates from Z. marina roots.</title>
        <authorList>
            <person name="Cohen M."/>
            <person name="Jospin G."/>
            <person name="Eisen J.A."/>
            <person name="Coil D.A."/>
        </authorList>
    </citation>
    <scope>NUCLEOTIDE SEQUENCE [LARGE SCALE GENOMIC DNA]</scope>
    <source>
        <strain evidence="10 11">UCD-MCMsp1aY</strain>
    </source>
</reference>
<dbReference type="InterPro" id="IPR029149">
    <property type="entry name" value="Creatin/AminoP/Spt16_N"/>
</dbReference>
<evidence type="ECO:0000256" key="3">
    <source>
        <dbReference type="ARBA" id="ARBA00022801"/>
    </source>
</evidence>
<keyword evidence="11" id="KW-1185">Reference proteome</keyword>
<evidence type="ECO:0000256" key="2">
    <source>
        <dbReference type="ARBA" id="ARBA00022723"/>
    </source>
</evidence>
<dbReference type="InterPro" id="IPR001131">
    <property type="entry name" value="Peptidase_M24B_aminopep-P_CS"/>
</dbReference>
<comment type="similarity">
    <text evidence="7">Belongs to the peptidase M24B family. Bacterial-type prolidase subfamily.</text>
</comment>
<feature type="binding site" evidence="7">
    <location>
        <position position="255"/>
    </location>
    <ligand>
        <name>Mn(2+)</name>
        <dbReference type="ChEBI" id="CHEBI:29035"/>
        <label>2</label>
    </ligand>
</feature>
<proteinExistence type="inferred from homology"/>
<dbReference type="Pfam" id="PF21216">
    <property type="entry name" value="PepQ_N"/>
    <property type="match status" value="1"/>
</dbReference>
<evidence type="ECO:0000259" key="8">
    <source>
        <dbReference type="Pfam" id="PF00557"/>
    </source>
</evidence>
<dbReference type="InterPro" id="IPR022846">
    <property type="entry name" value="X_Pro_dipept"/>
</dbReference>
<evidence type="ECO:0000313" key="11">
    <source>
        <dbReference type="Proteomes" id="UP000439994"/>
    </source>
</evidence>
<protein>
    <recommendedName>
        <fullName evidence="7">Xaa-Pro dipeptidase</fullName>
        <shortName evidence="7">X-Pro dipeptidase</shortName>
        <ecNumber evidence="7">3.4.13.9</ecNumber>
    </recommendedName>
    <alternativeName>
        <fullName evidence="7">Imidodipeptidase</fullName>
    </alternativeName>
    <alternativeName>
        <fullName evidence="7">Proline dipeptidase</fullName>
        <shortName evidence="7">Prolidase</shortName>
    </alternativeName>
</protein>
<evidence type="ECO:0000256" key="5">
    <source>
        <dbReference type="ARBA" id="ARBA00023049"/>
    </source>
</evidence>
<dbReference type="Proteomes" id="UP000439994">
    <property type="component" value="Unassembled WGS sequence"/>
</dbReference>
<feature type="binding site" evidence="7">
    <location>
        <position position="255"/>
    </location>
    <ligand>
        <name>Mn(2+)</name>
        <dbReference type="ChEBI" id="CHEBI:29035"/>
        <label>1</label>
    </ligand>
</feature>
<dbReference type="Pfam" id="PF00557">
    <property type="entry name" value="Peptidase_M24"/>
    <property type="match status" value="1"/>
</dbReference>
<dbReference type="GO" id="GO:0004177">
    <property type="term" value="F:aminopeptidase activity"/>
    <property type="evidence" value="ECO:0007669"/>
    <property type="project" value="TreeGrafter"/>
</dbReference>
<keyword evidence="6 7" id="KW-0464">Manganese</keyword>
<dbReference type="PANTHER" id="PTHR43226">
    <property type="entry name" value="XAA-PRO AMINOPEPTIDASE 3"/>
    <property type="match status" value="1"/>
</dbReference>
<dbReference type="InterPro" id="IPR048819">
    <property type="entry name" value="PepQ_N"/>
</dbReference>
<dbReference type="GO" id="GO:0102009">
    <property type="term" value="F:proline dipeptidase activity"/>
    <property type="evidence" value="ECO:0007669"/>
    <property type="project" value="UniProtKB-EC"/>
</dbReference>
<dbReference type="AlphaFoldDB" id="A0A6N8FEU6"/>
<dbReference type="SUPFAM" id="SSF55920">
    <property type="entry name" value="Creatinase/aminopeptidase"/>
    <property type="match status" value="1"/>
</dbReference>
<dbReference type="CDD" id="cd01087">
    <property type="entry name" value="Prolidase"/>
    <property type="match status" value="1"/>
</dbReference>
<dbReference type="GO" id="GO:0016795">
    <property type="term" value="F:phosphoric triester hydrolase activity"/>
    <property type="evidence" value="ECO:0007669"/>
    <property type="project" value="InterPro"/>
</dbReference>
<keyword evidence="3 7" id="KW-0378">Hydrolase</keyword>
<feature type="domain" description="Xaa-Pro dipeptidase N-terminal" evidence="9">
    <location>
        <begin position="7"/>
        <end position="155"/>
    </location>
</feature>
<dbReference type="Gene3D" id="3.40.350.10">
    <property type="entry name" value="Creatinase/prolidase N-terminal domain"/>
    <property type="match status" value="1"/>
</dbReference>
<dbReference type="GO" id="GO:0046872">
    <property type="term" value="F:metal ion binding"/>
    <property type="evidence" value="ECO:0007669"/>
    <property type="project" value="UniProtKB-KW"/>
</dbReference>
<feature type="binding site" evidence="7">
    <location>
        <position position="419"/>
    </location>
    <ligand>
        <name>Mn(2+)</name>
        <dbReference type="ChEBI" id="CHEBI:29035"/>
        <label>1</label>
    </ligand>
</feature>
<dbReference type="GO" id="GO:0008235">
    <property type="term" value="F:metalloexopeptidase activity"/>
    <property type="evidence" value="ECO:0007669"/>
    <property type="project" value="UniProtKB-UniRule"/>
</dbReference>
<dbReference type="EMBL" id="WOCD01000005">
    <property type="protein sequence ID" value="MUH73510.1"/>
    <property type="molecule type" value="Genomic_DNA"/>
</dbReference>
<dbReference type="InterPro" id="IPR000994">
    <property type="entry name" value="Pept_M24"/>
</dbReference>
<feature type="binding site" evidence="7">
    <location>
        <position position="380"/>
    </location>
    <ligand>
        <name>Mn(2+)</name>
        <dbReference type="ChEBI" id="CHEBI:29035"/>
        <label>1</label>
    </ligand>
</feature>
<dbReference type="EC" id="3.4.13.9" evidence="7"/>
<name>A0A6N8FEU6_9GAMM</name>
<evidence type="ECO:0000256" key="1">
    <source>
        <dbReference type="ARBA" id="ARBA00022670"/>
    </source>
</evidence>
<keyword evidence="4 7" id="KW-0224">Dipeptidase</keyword>
<feature type="binding site" evidence="7">
    <location>
        <position position="419"/>
    </location>
    <ligand>
        <name>Mn(2+)</name>
        <dbReference type="ChEBI" id="CHEBI:29035"/>
        <label>2</label>
    </ligand>
</feature>
<dbReference type="GO" id="GO:0005829">
    <property type="term" value="C:cytosol"/>
    <property type="evidence" value="ECO:0007669"/>
    <property type="project" value="TreeGrafter"/>
</dbReference>
<feature type="binding site" evidence="7">
    <location>
        <position position="335"/>
    </location>
    <ligand>
        <name>Mn(2+)</name>
        <dbReference type="ChEBI" id="CHEBI:29035"/>
        <label>1</label>
    </ligand>
</feature>
<dbReference type="PANTHER" id="PTHR43226:SF8">
    <property type="entry name" value="XAA-PRO DIPEPTIDASE"/>
    <property type="match status" value="1"/>
</dbReference>
<feature type="domain" description="Peptidase M24" evidence="8">
    <location>
        <begin position="168"/>
        <end position="425"/>
    </location>
</feature>
<dbReference type="NCBIfam" id="NF010133">
    <property type="entry name" value="PRK13607.1"/>
    <property type="match status" value="1"/>
</dbReference>
<feature type="binding site" evidence="7">
    <location>
        <position position="244"/>
    </location>
    <ligand>
        <name>Mn(2+)</name>
        <dbReference type="ChEBI" id="CHEBI:29035"/>
        <label>2</label>
    </ligand>
</feature>
<dbReference type="InterPro" id="IPR052433">
    <property type="entry name" value="X-Pro_dipept-like"/>
</dbReference>
<comment type="function">
    <text evidence="7">Splits dipeptides with a prolyl residue in the C-terminal position.</text>
</comment>
<dbReference type="Gene3D" id="3.90.230.10">
    <property type="entry name" value="Creatinase/methionine aminopeptidase superfamily"/>
    <property type="match status" value="1"/>
</dbReference>
<organism evidence="10 11">
    <name type="scientific">Psychrosphaera haliotis</name>
    <dbReference type="NCBI Taxonomy" id="555083"/>
    <lineage>
        <taxon>Bacteria</taxon>
        <taxon>Pseudomonadati</taxon>
        <taxon>Pseudomonadota</taxon>
        <taxon>Gammaproteobacteria</taxon>
        <taxon>Alteromonadales</taxon>
        <taxon>Pseudoalteromonadaceae</taxon>
        <taxon>Psychrosphaera</taxon>
    </lineage>
</organism>
<evidence type="ECO:0000256" key="6">
    <source>
        <dbReference type="ARBA" id="ARBA00023211"/>
    </source>
</evidence>
<evidence type="ECO:0000259" key="9">
    <source>
        <dbReference type="Pfam" id="PF21216"/>
    </source>
</evidence>
<keyword evidence="1 7" id="KW-0645">Protease</keyword>
<evidence type="ECO:0000256" key="4">
    <source>
        <dbReference type="ARBA" id="ARBA00022997"/>
    </source>
</evidence>
<evidence type="ECO:0000313" key="10">
    <source>
        <dbReference type="EMBL" id="MUH73510.1"/>
    </source>
</evidence>
<sequence>MNNLADTYPAHIERLQALTKEIVQTERLDGIVIHSGQPMRQFLDDMYYPFKPNPQFKAWVPVIDNPHCWLVVNGTDKPKLIFYRPVDFWHKVPDEPTEYWTESFDIEYLKNPSQVEKLLPYDKANFAYLGEQVDVAKALNFGHINPESVVNFIHYHRAYKSQYEMHSLREANRLAVLSHTAAKNTFFAGGSEYDIQQAYLAASHQMENDTPYGNIVALNENAAILHYTHFDRTPPAEHRSFLIDAGAQCNGYAADITRTYAKQQNQFAELIKAVDDITVKMGNGLKPGASYVDLHIQTHQLIGETLKEFGITNVSGDVAVESGLTSTFFPHGLGHHLGLQVHDIGGFMADTRGTHIPSPKQHPFLRTTRPIEADMVFTVEPGLYFIDSLLGDLVGTERHAMVNWDKVKELKPFGGIRIEDNIIVHREKNENMTRDLGLE</sequence>
<evidence type="ECO:0000256" key="7">
    <source>
        <dbReference type="HAMAP-Rule" id="MF_01279"/>
    </source>
</evidence>
<comment type="catalytic activity">
    <reaction evidence="7">
        <text>Xaa-L-Pro dipeptide + H2O = an L-alpha-amino acid + L-proline</text>
        <dbReference type="Rhea" id="RHEA:76407"/>
        <dbReference type="ChEBI" id="CHEBI:15377"/>
        <dbReference type="ChEBI" id="CHEBI:59869"/>
        <dbReference type="ChEBI" id="CHEBI:60039"/>
        <dbReference type="ChEBI" id="CHEBI:195196"/>
        <dbReference type="EC" id="3.4.13.9"/>
    </reaction>
</comment>